<feature type="non-terminal residue" evidence="2">
    <location>
        <position position="660"/>
    </location>
</feature>
<dbReference type="InterPro" id="IPR041078">
    <property type="entry name" value="Plavaka"/>
</dbReference>
<feature type="region of interest" description="Disordered" evidence="1">
    <location>
        <begin position="26"/>
        <end position="98"/>
    </location>
</feature>
<dbReference type="Proteomes" id="UP000076798">
    <property type="component" value="Unassembled WGS sequence"/>
</dbReference>
<feature type="compositionally biased region" description="Acidic residues" evidence="1">
    <location>
        <begin position="30"/>
        <end position="51"/>
    </location>
</feature>
<name>A0A165WXH7_9AGAM</name>
<evidence type="ECO:0000313" key="2">
    <source>
        <dbReference type="EMBL" id="KZT31620.1"/>
    </source>
</evidence>
<proteinExistence type="predicted"/>
<evidence type="ECO:0000256" key="1">
    <source>
        <dbReference type="SAM" id="MobiDB-lite"/>
    </source>
</evidence>
<dbReference type="AlphaFoldDB" id="A0A165WXH7"/>
<dbReference type="EMBL" id="KV428512">
    <property type="protein sequence ID" value="KZT31620.1"/>
    <property type="molecule type" value="Genomic_DNA"/>
</dbReference>
<dbReference type="OrthoDB" id="3232986at2759"/>
<sequence>MPFDAADIDVPANNDFLADADSINVPAEDDHCEDGLWDNDLESVPDSESEISEGSALDQTDSSFSSEDVDDDEGGPPGTAHTDGSNSPRRSRYRHIGGTYRNNKGRYVVEHPTAAEVVSFDGETARARFGRDIFAKQRKKCLYYPFKSRAEAELALMLDDSGMSNREIDGFLKNDYLRKANKPPSFRLAQRLRQLIEMLPAGSQWKWKEIKFEGYETKAPLVVYYRDGLECIESLFADPRFVNHLDLIPRREYLDEDCTIRTYNEMMTGQIPWEVQDCLPDGATSLGVIMSSDKTQLSHGTGNAAAHPILLSLGNIKSSIRNSGSSHAFLLAALIPIPSFLEKDEQVRAVLEQRLLHECYDTVTASLKAAAQEGHKISNAVGEEYLCFPWLASVMVDLPEATAIAGVMSNQSPTFVTGKPNFGDPLPGEPRRGRLTMQIMEEIVRSGVDPDANLRQFITLCREKGLSGVWKPFWRDWRFADPYIFISPDALHGLHKQFYDHDLKWALKALTPIELDFRYKLLQPRVGFRQFPKGVSSLKQITMREVREIEKYFIGCMDSELPAQFLLALRALMDFRYRTQAEDISEPDVSRITESLAEFHRLKSIINDPEHKYREVAGWAIPKLERMQHIIPSIRMMGAPHQYSTDRTENAHIEVVKVPY</sequence>
<accession>A0A165WXH7</accession>
<reference evidence="2 3" key="1">
    <citation type="journal article" date="2016" name="Mol. Biol. Evol.">
        <title>Comparative Genomics of Early-Diverging Mushroom-Forming Fungi Provides Insights into the Origins of Lignocellulose Decay Capabilities.</title>
        <authorList>
            <person name="Nagy L.G."/>
            <person name="Riley R."/>
            <person name="Tritt A."/>
            <person name="Adam C."/>
            <person name="Daum C."/>
            <person name="Floudas D."/>
            <person name="Sun H."/>
            <person name="Yadav J.S."/>
            <person name="Pangilinan J."/>
            <person name="Larsson K.H."/>
            <person name="Matsuura K."/>
            <person name="Barry K."/>
            <person name="Labutti K."/>
            <person name="Kuo R."/>
            <person name="Ohm R.A."/>
            <person name="Bhattacharya S.S."/>
            <person name="Shirouzu T."/>
            <person name="Yoshinaga Y."/>
            <person name="Martin F.M."/>
            <person name="Grigoriev I.V."/>
            <person name="Hibbett D.S."/>
        </authorList>
    </citation>
    <scope>NUCLEOTIDE SEQUENCE [LARGE SCALE GENOMIC DNA]</scope>
    <source>
        <strain evidence="2 3">HHB10207 ss-3</strain>
    </source>
</reference>
<protein>
    <submittedName>
        <fullName evidence="2">Uncharacterized protein</fullName>
    </submittedName>
</protein>
<evidence type="ECO:0000313" key="3">
    <source>
        <dbReference type="Proteomes" id="UP000076798"/>
    </source>
</evidence>
<organism evidence="2 3">
    <name type="scientific">Sistotremastrum suecicum HHB10207 ss-3</name>
    <dbReference type="NCBI Taxonomy" id="1314776"/>
    <lineage>
        <taxon>Eukaryota</taxon>
        <taxon>Fungi</taxon>
        <taxon>Dikarya</taxon>
        <taxon>Basidiomycota</taxon>
        <taxon>Agaricomycotina</taxon>
        <taxon>Agaricomycetes</taxon>
        <taxon>Sistotremastrales</taxon>
        <taxon>Sistotremastraceae</taxon>
        <taxon>Sistotremastrum</taxon>
    </lineage>
</organism>
<keyword evidence="3" id="KW-1185">Reference proteome</keyword>
<dbReference type="Pfam" id="PF18759">
    <property type="entry name" value="Plavaka"/>
    <property type="match status" value="1"/>
</dbReference>
<gene>
    <name evidence="2" type="ORF">SISSUDRAFT_994871</name>
</gene>